<feature type="non-terminal residue" evidence="1">
    <location>
        <position position="29"/>
    </location>
</feature>
<gene>
    <name evidence="1" type="ORF">METZ01_LOCUS193785</name>
</gene>
<reference evidence="1" key="1">
    <citation type="submission" date="2018-05" db="EMBL/GenBank/DDBJ databases">
        <authorList>
            <person name="Lanie J.A."/>
            <person name="Ng W.-L."/>
            <person name="Kazmierczak K.M."/>
            <person name="Andrzejewski T.M."/>
            <person name="Davidsen T.M."/>
            <person name="Wayne K.J."/>
            <person name="Tettelin H."/>
            <person name="Glass J.I."/>
            <person name="Rusch D."/>
            <person name="Podicherti R."/>
            <person name="Tsui H.-C.T."/>
            <person name="Winkler M.E."/>
        </authorList>
    </citation>
    <scope>NUCLEOTIDE SEQUENCE</scope>
</reference>
<organism evidence="1">
    <name type="scientific">marine metagenome</name>
    <dbReference type="NCBI Taxonomy" id="408172"/>
    <lineage>
        <taxon>unclassified sequences</taxon>
        <taxon>metagenomes</taxon>
        <taxon>ecological metagenomes</taxon>
    </lineage>
</organism>
<proteinExistence type="predicted"/>
<dbReference type="AlphaFoldDB" id="A0A382DT68"/>
<evidence type="ECO:0000313" key="1">
    <source>
        <dbReference type="EMBL" id="SVB40931.1"/>
    </source>
</evidence>
<sequence length="29" mass="3117">VTVPIENLNVISQELLPTPSAVKEELSVP</sequence>
<protein>
    <submittedName>
        <fullName evidence="1">Uncharacterized protein</fullName>
    </submittedName>
</protein>
<name>A0A382DT68_9ZZZZ</name>
<accession>A0A382DT68</accession>
<dbReference type="EMBL" id="UINC01040696">
    <property type="protein sequence ID" value="SVB40931.1"/>
    <property type="molecule type" value="Genomic_DNA"/>
</dbReference>
<feature type="non-terminal residue" evidence="1">
    <location>
        <position position="1"/>
    </location>
</feature>